<reference evidence="1" key="1">
    <citation type="submission" date="2022-03" db="EMBL/GenBank/DDBJ databases">
        <authorList>
            <person name="Martin C."/>
        </authorList>
    </citation>
    <scope>NUCLEOTIDE SEQUENCE</scope>
</reference>
<dbReference type="PROSITE" id="PS50948">
    <property type="entry name" value="PAN"/>
    <property type="match status" value="1"/>
</dbReference>
<organism evidence="1 2">
    <name type="scientific">Owenia fusiformis</name>
    <name type="common">Polychaete worm</name>
    <dbReference type="NCBI Taxonomy" id="6347"/>
    <lineage>
        <taxon>Eukaryota</taxon>
        <taxon>Metazoa</taxon>
        <taxon>Spiralia</taxon>
        <taxon>Lophotrochozoa</taxon>
        <taxon>Annelida</taxon>
        <taxon>Polychaeta</taxon>
        <taxon>Sedentaria</taxon>
        <taxon>Canalipalpata</taxon>
        <taxon>Sabellida</taxon>
        <taxon>Oweniida</taxon>
        <taxon>Oweniidae</taxon>
        <taxon>Owenia</taxon>
    </lineage>
</organism>
<dbReference type="PROSITE" id="PS50060">
    <property type="entry name" value="MAM_2"/>
    <property type="match status" value="1"/>
</dbReference>
<dbReference type="Gene3D" id="2.60.40.180">
    <property type="entry name" value="Transthyretin/hydroxyisourate hydrolase domain"/>
    <property type="match status" value="1"/>
</dbReference>
<dbReference type="Gene3D" id="3.50.4.10">
    <property type="entry name" value="Hepatocyte Growth Factor"/>
    <property type="match status" value="1"/>
</dbReference>
<dbReference type="PANTHER" id="PTHR10395">
    <property type="entry name" value="URICASE AND TRANSTHYRETIN-RELATED"/>
    <property type="match status" value="1"/>
</dbReference>
<dbReference type="SUPFAM" id="SSF49899">
    <property type="entry name" value="Concanavalin A-like lectins/glucanases"/>
    <property type="match status" value="1"/>
</dbReference>
<dbReference type="PANTHER" id="PTHR10395:SF7">
    <property type="entry name" value="5-HYDROXYISOURATE HYDROLASE"/>
    <property type="match status" value="1"/>
</dbReference>
<dbReference type="Proteomes" id="UP000749559">
    <property type="component" value="Unassembled WGS sequence"/>
</dbReference>
<dbReference type="SMART" id="SM00473">
    <property type="entry name" value="PAN_AP"/>
    <property type="match status" value="1"/>
</dbReference>
<dbReference type="InterPro" id="IPR036817">
    <property type="entry name" value="Transthyretin/HIU_hydrolase_sf"/>
</dbReference>
<dbReference type="InterPro" id="IPR013320">
    <property type="entry name" value="ConA-like_dom_sf"/>
</dbReference>
<evidence type="ECO:0000313" key="2">
    <source>
        <dbReference type="Proteomes" id="UP000749559"/>
    </source>
</evidence>
<protein>
    <submittedName>
        <fullName evidence="1">Uncharacterized protein</fullName>
    </submittedName>
</protein>
<dbReference type="AlphaFoldDB" id="A0A8J1T6D1"/>
<dbReference type="Pfam" id="PF00024">
    <property type="entry name" value="PAN_1"/>
    <property type="match status" value="1"/>
</dbReference>
<dbReference type="CDD" id="cd01099">
    <property type="entry name" value="PAN_AP_HGF"/>
    <property type="match status" value="1"/>
</dbReference>
<proteinExistence type="predicted"/>
<gene>
    <name evidence="1" type="ORF">OFUS_LOCUS10939</name>
</gene>
<sequence>MSISGPQENSEWRYAEIDIPVQVAKRDFDIIFEVTRGKSWKGDVAIDDLMLVFGEGYTSYGEEGTRKPYIESGGGFWIHFPKSYLPGNNDVKLFNMTRLECLQACVQYAEFYCKSADYVEETSECMLSNSNHNDPDAPFAPQYHPLIDYYERIDDPTISTIAPTTIVNTPAFDDGPDMTFQKITILATVTDTSIGRPAHNMTMSIYYNHQMSGWTPIHTSLTDRMGKAGMMLDRDAVRYGAYKAQLHSASYFAKLGGKKSGFPFIEITWEISSDLQPLFYFPVLMNHYSYTVYTSDMVDLMDEAQTMFSL</sequence>
<dbReference type="SUPFAM" id="SSF57414">
    <property type="entry name" value="Hairpin loop containing domain-like"/>
    <property type="match status" value="1"/>
</dbReference>
<dbReference type="InterPro" id="IPR023416">
    <property type="entry name" value="Transthyretin/HIU_hydrolase_d"/>
</dbReference>
<dbReference type="GO" id="GO:0006144">
    <property type="term" value="P:purine nucleobase metabolic process"/>
    <property type="evidence" value="ECO:0007669"/>
    <property type="project" value="TreeGrafter"/>
</dbReference>
<dbReference type="OrthoDB" id="10265230at2759"/>
<dbReference type="InterPro" id="IPR000998">
    <property type="entry name" value="MAM_dom"/>
</dbReference>
<name>A0A8J1T6D1_OWEFU</name>
<evidence type="ECO:0000313" key="1">
    <source>
        <dbReference type="EMBL" id="CAH1784803.1"/>
    </source>
</evidence>
<dbReference type="InterPro" id="IPR003609">
    <property type="entry name" value="Pan_app"/>
</dbReference>
<dbReference type="GO" id="GO:0016020">
    <property type="term" value="C:membrane"/>
    <property type="evidence" value="ECO:0007669"/>
    <property type="project" value="InterPro"/>
</dbReference>
<keyword evidence="2" id="KW-1185">Reference proteome</keyword>
<accession>A0A8J1T6D1</accession>
<dbReference type="SUPFAM" id="SSF49472">
    <property type="entry name" value="Transthyretin (synonym: prealbumin)"/>
    <property type="match status" value="1"/>
</dbReference>
<comment type="caution">
    <text evidence="1">The sequence shown here is derived from an EMBL/GenBank/DDBJ whole genome shotgun (WGS) entry which is preliminary data.</text>
</comment>
<dbReference type="Pfam" id="PF00576">
    <property type="entry name" value="Transthyretin"/>
    <property type="match status" value="1"/>
</dbReference>
<dbReference type="EMBL" id="CAIIXF020000005">
    <property type="protein sequence ID" value="CAH1784803.1"/>
    <property type="molecule type" value="Genomic_DNA"/>
</dbReference>
<dbReference type="Gene3D" id="2.60.120.200">
    <property type="match status" value="1"/>
</dbReference>